<sequence length="48" mass="5648">MINENTLNFIRFSNLMNTTQVRDDKENTSILWKMSTQTERLKVTSLNA</sequence>
<dbReference type="Proteomes" id="UP000423885">
    <property type="component" value="Segment"/>
</dbReference>
<gene>
    <name evidence="1" type="ORF">CHPC967_001108</name>
</gene>
<evidence type="ECO:0000313" key="1">
    <source>
        <dbReference type="EMBL" id="QGT53443.1"/>
    </source>
</evidence>
<reference evidence="1 2" key="1">
    <citation type="submission" date="2019-11" db="EMBL/GenBank/DDBJ databases">
        <title>Genome Sequences of 31 Lactococcus lactis Bacteriophages Isolated from Foods.</title>
        <authorList>
            <person name="Marcelli B."/>
            <person name="de Jong A."/>
            <person name="Kuipers O.P."/>
        </authorList>
    </citation>
    <scope>NUCLEOTIDE SEQUENCE [LARGE SCALE GENOMIC DNA]</scope>
</reference>
<evidence type="ECO:0000313" key="2">
    <source>
        <dbReference type="Proteomes" id="UP000423885"/>
    </source>
</evidence>
<accession>A0A650EU03</accession>
<proteinExistence type="predicted"/>
<name>A0A650EU03_9CAUD</name>
<organism evidence="1 2">
    <name type="scientific">Lactococcus phage CHPC967</name>
    <dbReference type="NCBI Taxonomy" id="2675259"/>
    <lineage>
        <taxon>Viruses</taxon>
        <taxon>Duplodnaviria</taxon>
        <taxon>Heunggongvirae</taxon>
        <taxon>Uroviricota</taxon>
        <taxon>Caudoviricetes</taxon>
        <taxon>Ceduovirus</taxon>
        <taxon>Ceduovirus CHPC967</taxon>
    </lineage>
</organism>
<dbReference type="EMBL" id="MN689527">
    <property type="protein sequence ID" value="QGT53443.1"/>
    <property type="molecule type" value="Genomic_DNA"/>
</dbReference>
<keyword evidence="2" id="KW-1185">Reference proteome</keyword>
<protein>
    <submittedName>
        <fullName evidence="1">Uncharacterized protein</fullName>
    </submittedName>
</protein>